<reference evidence="6 7" key="1">
    <citation type="submission" date="2024-03" db="EMBL/GenBank/DDBJ databases">
        <title>Human intestinal bacterial collection.</title>
        <authorList>
            <person name="Pauvert C."/>
            <person name="Hitch T.C.A."/>
            <person name="Clavel T."/>
        </authorList>
    </citation>
    <scope>NUCLEOTIDE SEQUENCE [LARGE SCALE GENOMIC DNA]</scope>
    <source>
        <strain evidence="6 7">CLA-AP-H29</strain>
    </source>
</reference>
<keyword evidence="7" id="KW-1185">Reference proteome</keyword>
<keyword evidence="1" id="KW-0805">Transcription regulation</keyword>
<evidence type="ECO:0000256" key="3">
    <source>
        <dbReference type="ARBA" id="ARBA00023163"/>
    </source>
</evidence>
<accession>A0ABV1EDY6</accession>
<dbReference type="SUPFAM" id="SSF46689">
    <property type="entry name" value="Homeodomain-like"/>
    <property type="match status" value="2"/>
</dbReference>
<feature type="region of interest" description="Disordered" evidence="4">
    <location>
        <begin position="422"/>
        <end position="442"/>
    </location>
</feature>
<dbReference type="PROSITE" id="PS00041">
    <property type="entry name" value="HTH_ARAC_FAMILY_1"/>
    <property type="match status" value="1"/>
</dbReference>
<gene>
    <name evidence="6" type="ORF">WMO64_15720</name>
</gene>
<dbReference type="InterPro" id="IPR018060">
    <property type="entry name" value="HTH_AraC"/>
</dbReference>
<dbReference type="PRINTS" id="PR00032">
    <property type="entry name" value="HTHARAC"/>
</dbReference>
<dbReference type="PANTHER" id="PTHR43280">
    <property type="entry name" value="ARAC-FAMILY TRANSCRIPTIONAL REGULATOR"/>
    <property type="match status" value="1"/>
</dbReference>
<dbReference type="InterPro" id="IPR018062">
    <property type="entry name" value="HTH_AraC-typ_CS"/>
</dbReference>
<protein>
    <submittedName>
        <fullName evidence="6">AraC family transcriptional regulator</fullName>
    </submittedName>
</protein>
<dbReference type="EMBL" id="JBBMFK010000036">
    <property type="protein sequence ID" value="MEQ2444902.1"/>
    <property type="molecule type" value="Genomic_DNA"/>
</dbReference>
<feature type="domain" description="HTH araC/xylS-type" evidence="5">
    <location>
        <begin position="324"/>
        <end position="422"/>
    </location>
</feature>
<dbReference type="RefSeq" id="WP_349232591.1">
    <property type="nucleotide sequence ID" value="NZ_JBBMFK010000036.1"/>
</dbReference>
<evidence type="ECO:0000313" key="7">
    <source>
        <dbReference type="Proteomes" id="UP001464378"/>
    </source>
</evidence>
<dbReference type="Gene3D" id="1.10.10.60">
    <property type="entry name" value="Homeodomain-like"/>
    <property type="match status" value="2"/>
</dbReference>
<dbReference type="Pfam" id="PF12833">
    <property type="entry name" value="HTH_18"/>
    <property type="match status" value="1"/>
</dbReference>
<sequence length="442" mass="48461">MEQQAGQGVDCAFDWKTAKETAESFSAACGVSCAVLDGEGGVLFKARVGCEGCEACRAQAARRGVPASCDKLHLYGAAQAERFGGRYIYFCPSGLAYFASPIMVGGQAAGALVGGPALIMDIEDYLAGDPGVWQGLSPEEMAELCGALECAPAMEPARLSHMSALLFAAAVCVGDNSTALLAHREAAAQQQDIGVYIQQLKQKGASGRYPLDKERELVQAITEGDQATARRLLNELLGHILFSTGGDFRLMRARALELMAVLSRAAVDGGSDQDTILDMNCRYLSEIDRLRTAEDLVLWLTRVTERFVNSVFCLVDVKHRDIIYKAIEYLKRNCRGKLTLEDTAGHVGLSPSYFSRVFKEEMGESFNSYLSALRISRSRAMLLNTDASIAEICDRCGFDDQSYFTKVFRKYTGVTPGRFRERRGRLEAEKERPGEGRRRERA</sequence>
<evidence type="ECO:0000259" key="5">
    <source>
        <dbReference type="PROSITE" id="PS01124"/>
    </source>
</evidence>
<comment type="caution">
    <text evidence="6">The sequence shown here is derived from an EMBL/GenBank/DDBJ whole genome shotgun (WGS) entry which is preliminary data.</text>
</comment>
<evidence type="ECO:0000256" key="1">
    <source>
        <dbReference type="ARBA" id="ARBA00023015"/>
    </source>
</evidence>
<dbReference type="InterPro" id="IPR018771">
    <property type="entry name" value="PocR_dom"/>
</dbReference>
<dbReference type="SMART" id="SM00342">
    <property type="entry name" value="HTH_ARAC"/>
    <property type="match status" value="1"/>
</dbReference>
<organism evidence="6 7">
    <name type="scientific">Pseudoflavonifractor intestinihominis</name>
    <dbReference type="NCBI Taxonomy" id="3133171"/>
    <lineage>
        <taxon>Bacteria</taxon>
        <taxon>Bacillati</taxon>
        <taxon>Bacillota</taxon>
        <taxon>Clostridia</taxon>
        <taxon>Eubacteriales</taxon>
        <taxon>Oscillospiraceae</taxon>
        <taxon>Pseudoflavonifractor</taxon>
    </lineage>
</organism>
<evidence type="ECO:0000256" key="4">
    <source>
        <dbReference type="SAM" id="MobiDB-lite"/>
    </source>
</evidence>
<dbReference type="InterPro" id="IPR020449">
    <property type="entry name" value="Tscrpt_reg_AraC-type_HTH"/>
</dbReference>
<evidence type="ECO:0000313" key="6">
    <source>
        <dbReference type="EMBL" id="MEQ2444902.1"/>
    </source>
</evidence>
<dbReference type="InterPro" id="IPR009057">
    <property type="entry name" value="Homeodomain-like_sf"/>
</dbReference>
<keyword evidence="2" id="KW-0238">DNA-binding</keyword>
<proteinExistence type="predicted"/>
<feature type="compositionally biased region" description="Basic and acidic residues" evidence="4">
    <location>
        <begin position="424"/>
        <end position="442"/>
    </location>
</feature>
<dbReference type="PROSITE" id="PS01124">
    <property type="entry name" value="HTH_ARAC_FAMILY_2"/>
    <property type="match status" value="1"/>
</dbReference>
<dbReference type="PANTHER" id="PTHR43280:SF2">
    <property type="entry name" value="HTH-TYPE TRANSCRIPTIONAL REGULATOR EXSA"/>
    <property type="match status" value="1"/>
</dbReference>
<dbReference type="Pfam" id="PF10114">
    <property type="entry name" value="PocR"/>
    <property type="match status" value="1"/>
</dbReference>
<evidence type="ECO:0000256" key="2">
    <source>
        <dbReference type="ARBA" id="ARBA00023125"/>
    </source>
</evidence>
<keyword evidence="3" id="KW-0804">Transcription</keyword>
<dbReference type="Proteomes" id="UP001464378">
    <property type="component" value="Unassembled WGS sequence"/>
</dbReference>
<name>A0ABV1EDY6_9FIRM</name>